<keyword evidence="2" id="KW-1185">Reference proteome</keyword>
<organism evidence="1 2">
    <name type="scientific">Oxynema aestuarii AP17</name>
    <dbReference type="NCBI Taxonomy" id="2064643"/>
    <lineage>
        <taxon>Bacteria</taxon>
        <taxon>Bacillati</taxon>
        <taxon>Cyanobacteriota</taxon>
        <taxon>Cyanophyceae</taxon>
        <taxon>Oscillatoriophycideae</taxon>
        <taxon>Oscillatoriales</taxon>
        <taxon>Oscillatoriaceae</taxon>
        <taxon>Oxynema</taxon>
        <taxon>Oxynema aestuarii</taxon>
    </lineage>
</organism>
<sequence length="208" mass="25034">MGTVFAVHFIDDGTYRSRILQEKLLQQDRPIKIITLVREPIAKNISSFFQNYRQHTGKPFGADRLSVPELTDLFLRRNFHHNVLNWFDYQIFNYLGIDVYQVPFPRDRGVARFQKDNFDLLILKSELNNTVKARYLASFLNLDRGFKIINHNIGSRKIYGKTYERFKQFVKLPESYIEEMCESRYFQHFYSPTEIARVRDRWSRQYKN</sequence>
<reference evidence="1 2" key="1">
    <citation type="submission" date="2020-04" db="EMBL/GenBank/DDBJ databases">
        <authorList>
            <person name="Basu S."/>
            <person name="Maruthanayagam V."/>
            <person name="Chakraborty S."/>
            <person name="Pramanik A."/>
            <person name="Mukherjee J."/>
            <person name="Brink B."/>
        </authorList>
    </citation>
    <scope>NUCLEOTIDE SEQUENCE [LARGE SCALE GENOMIC DNA]</scope>
    <source>
        <strain evidence="1 2">AP17</strain>
    </source>
</reference>
<dbReference type="InterPro" id="IPR018831">
    <property type="entry name" value="Uncharacterised_NKWYS"/>
</dbReference>
<dbReference type="AlphaFoldDB" id="A0A6H1U372"/>
<dbReference type="Pfam" id="PF10364">
    <property type="entry name" value="NKWYS"/>
    <property type="match status" value="1"/>
</dbReference>
<gene>
    <name evidence="1" type="ORF">HCG48_19405</name>
</gene>
<dbReference type="KEGG" id="oxy:HCG48_19405"/>
<name>A0A6H1U372_9CYAN</name>
<evidence type="ECO:0000313" key="1">
    <source>
        <dbReference type="EMBL" id="QIZ72483.1"/>
    </source>
</evidence>
<dbReference type="EMBL" id="CP051167">
    <property type="protein sequence ID" value="QIZ72483.1"/>
    <property type="molecule type" value="Genomic_DNA"/>
</dbReference>
<proteinExistence type="predicted"/>
<accession>A0A6H1U372</accession>
<dbReference type="Proteomes" id="UP000500857">
    <property type="component" value="Chromosome"/>
</dbReference>
<evidence type="ECO:0000313" key="2">
    <source>
        <dbReference type="Proteomes" id="UP000500857"/>
    </source>
</evidence>
<protein>
    <recommendedName>
        <fullName evidence="3">Sulfotransferase family protein</fullName>
    </recommendedName>
</protein>
<evidence type="ECO:0008006" key="3">
    <source>
        <dbReference type="Google" id="ProtNLM"/>
    </source>
</evidence>